<evidence type="ECO:0000313" key="2">
    <source>
        <dbReference type="Proteomes" id="UP000658278"/>
    </source>
</evidence>
<gene>
    <name evidence="1" type="ORF">JIN81_07795</name>
</gene>
<name>A0A934RC67_9BACT</name>
<protein>
    <submittedName>
        <fullName evidence="1">Uncharacterized protein</fullName>
    </submittedName>
</protein>
<dbReference type="EMBL" id="JAENII010000004">
    <property type="protein sequence ID" value="MBK1826917.1"/>
    <property type="molecule type" value="Genomic_DNA"/>
</dbReference>
<sequence length="343" mass="38525">MSDDDHRLNEQAFHELRQDVQRMGYRSLVRVSRELDGEAMRVREVPLLSLGEPQGRPEDELEGCAPLARMIAERLIEENSWRSLMAIDAGEVGLLVGAEFFPALGENSPKRALADLNRVFGTIWTKRHDGALHFGRMYTSAIFRGMERRPDRVARAILLRGDHLGHPWSGELEAAAVYGILTEAEADGRLPEFLAWKTGPGKSLEDYLGGHWFNVDVSPSSGMTLLAVGLWAKAEPLAASKWAEEHADGLKAEWPAAVASGWLHFWPDTPEKIPAYHSRYDDVLEWLSGHVEPDSALIHNMLTAPSLEQAKGFDRWLKAEDGSEWDRKAKAAVIQRRKDYGWD</sequence>
<organism evidence="1 2">
    <name type="scientific">Haloferula rosea</name>
    <dbReference type="NCBI Taxonomy" id="490093"/>
    <lineage>
        <taxon>Bacteria</taxon>
        <taxon>Pseudomonadati</taxon>
        <taxon>Verrucomicrobiota</taxon>
        <taxon>Verrucomicrobiia</taxon>
        <taxon>Verrucomicrobiales</taxon>
        <taxon>Verrucomicrobiaceae</taxon>
        <taxon>Haloferula</taxon>
    </lineage>
</organism>
<keyword evidence="2" id="KW-1185">Reference proteome</keyword>
<comment type="caution">
    <text evidence="1">The sequence shown here is derived from an EMBL/GenBank/DDBJ whole genome shotgun (WGS) entry which is preliminary data.</text>
</comment>
<reference evidence="1" key="1">
    <citation type="submission" date="2021-01" db="EMBL/GenBank/DDBJ databases">
        <title>Modified the classification status of verrucomicrobia.</title>
        <authorList>
            <person name="Feng X."/>
        </authorList>
    </citation>
    <scope>NUCLEOTIDE SEQUENCE</scope>
    <source>
        <strain evidence="1">KCTC 22201</strain>
    </source>
</reference>
<proteinExistence type="predicted"/>
<evidence type="ECO:0000313" key="1">
    <source>
        <dbReference type="EMBL" id="MBK1826917.1"/>
    </source>
</evidence>
<dbReference type="Proteomes" id="UP000658278">
    <property type="component" value="Unassembled WGS sequence"/>
</dbReference>
<dbReference type="AlphaFoldDB" id="A0A934RC67"/>
<dbReference type="RefSeq" id="WP_200278324.1">
    <property type="nucleotide sequence ID" value="NZ_JAENII010000004.1"/>
</dbReference>
<accession>A0A934RC67</accession>